<comment type="caution">
    <text evidence="1">The sequence shown here is derived from an EMBL/GenBank/DDBJ whole genome shotgun (WGS) entry which is preliminary data.</text>
</comment>
<evidence type="ECO:0000313" key="2">
    <source>
        <dbReference type="Proteomes" id="UP001219934"/>
    </source>
</evidence>
<feature type="non-terminal residue" evidence="1">
    <location>
        <position position="112"/>
    </location>
</feature>
<gene>
    <name evidence="1" type="ORF">JOQ06_013923</name>
</gene>
<protein>
    <submittedName>
        <fullName evidence="1">Uncharacterized protein</fullName>
    </submittedName>
</protein>
<organism evidence="1 2">
    <name type="scientific">Pogonophryne albipinna</name>
    <dbReference type="NCBI Taxonomy" id="1090488"/>
    <lineage>
        <taxon>Eukaryota</taxon>
        <taxon>Metazoa</taxon>
        <taxon>Chordata</taxon>
        <taxon>Craniata</taxon>
        <taxon>Vertebrata</taxon>
        <taxon>Euteleostomi</taxon>
        <taxon>Actinopterygii</taxon>
        <taxon>Neopterygii</taxon>
        <taxon>Teleostei</taxon>
        <taxon>Neoteleostei</taxon>
        <taxon>Acanthomorphata</taxon>
        <taxon>Eupercaria</taxon>
        <taxon>Perciformes</taxon>
        <taxon>Notothenioidei</taxon>
        <taxon>Pogonophryne</taxon>
    </lineage>
</organism>
<dbReference type="AlphaFoldDB" id="A0AAD6A920"/>
<dbReference type="Proteomes" id="UP001219934">
    <property type="component" value="Unassembled WGS sequence"/>
</dbReference>
<reference evidence="1" key="1">
    <citation type="submission" date="2022-11" db="EMBL/GenBank/DDBJ databases">
        <title>Chromosome-level genome of Pogonophryne albipinna.</title>
        <authorList>
            <person name="Jo E."/>
        </authorList>
    </citation>
    <scope>NUCLEOTIDE SEQUENCE</scope>
    <source>
        <strain evidence="1">SGF0006</strain>
        <tissue evidence="1">Muscle</tissue>
    </source>
</reference>
<dbReference type="EMBL" id="JAPTMU010000197">
    <property type="protein sequence ID" value="KAJ4920423.1"/>
    <property type="molecule type" value="Genomic_DNA"/>
</dbReference>
<keyword evidence="2" id="KW-1185">Reference proteome</keyword>
<sequence length="112" mass="11763">GLKTTRSGSEDDAFRCVLSEALCNGSSGGVLKTTRSGSEDDAFRGLKTTRSGYEDEAFRAVIYGSEKALNAPSSLSRIKAVIYGSEKALNAPSSLSRIKADGASLPHFIISS</sequence>
<proteinExistence type="predicted"/>
<accession>A0AAD6A920</accession>
<evidence type="ECO:0000313" key="1">
    <source>
        <dbReference type="EMBL" id="KAJ4920423.1"/>
    </source>
</evidence>
<name>A0AAD6A920_9TELE</name>